<dbReference type="AlphaFoldDB" id="A0A1X0S6G6"/>
<evidence type="ECO:0000313" key="2">
    <source>
        <dbReference type="Proteomes" id="UP000242381"/>
    </source>
</evidence>
<accession>A0A1X0S6G6</accession>
<dbReference type="Gene3D" id="3.30.420.10">
    <property type="entry name" value="Ribonuclease H-like superfamily/Ribonuclease H"/>
    <property type="match status" value="1"/>
</dbReference>
<evidence type="ECO:0008006" key="3">
    <source>
        <dbReference type="Google" id="ProtNLM"/>
    </source>
</evidence>
<reference evidence="1 2" key="1">
    <citation type="journal article" date="2016" name="Proc. Natl. Acad. Sci. U.S.A.">
        <title>Lipid metabolic changes in an early divergent fungus govern the establishment of a mutualistic symbiosis with endobacteria.</title>
        <authorList>
            <person name="Lastovetsky O.A."/>
            <person name="Gaspar M.L."/>
            <person name="Mondo S.J."/>
            <person name="LaButti K.M."/>
            <person name="Sandor L."/>
            <person name="Grigoriev I.V."/>
            <person name="Henry S.A."/>
            <person name="Pawlowska T.E."/>
        </authorList>
    </citation>
    <scope>NUCLEOTIDE SEQUENCE [LARGE SCALE GENOMIC DNA]</scope>
    <source>
        <strain evidence="1 2">ATCC 11559</strain>
    </source>
</reference>
<dbReference type="EMBL" id="KV921302">
    <property type="protein sequence ID" value="ORE19892.1"/>
    <property type="molecule type" value="Genomic_DNA"/>
</dbReference>
<protein>
    <recommendedName>
        <fullName evidence="3">Tc1-like transposase DDE domain-containing protein</fullName>
    </recommendedName>
</protein>
<organism evidence="1 2">
    <name type="scientific">Rhizopus microsporus</name>
    <dbReference type="NCBI Taxonomy" id="58291"/>
    <lineage>
        <taxon>Eukaryota</taxon>
        <taxon>Fungi</taxon>
        <taxon>Fungi incertae sedis</taxon>
        <taxon>Mucoromycota</taxon>
        <taxon>Mucoromycotina</taxon>
        <taxon>Mucoromycetes</taxon>
        <taxon>Mucorales</taxon>
        <taxon>Mucorineae</taxon>
        <taxon>Rhizopodaceae</taxon>
        <taxon>Rhizopus</taxon>
    </lineage>
</organism>
<dbReference type="GO" id="GO:0003676">
    <property type="term" value="F:nucleic acid binding"/>
    <property type="evidence" value="ECO:0007669"/>
    <property type="project" value="InterPro"/>
</dbReference>
<sequence length="68" mass="7897">PYSPFLNLIELFWSKLKANVKRDYLSSTDNLSFRITKSAKQVTLEDCRGWIKHSVSFFGRCLALELTL</sequence>
<evidence type="ECO:0000313" key="1">
    <source>
        <dbReference type="EMBL" id="ORE19892.1"/>
    </source>
</evidence>
<dbReference type="InterPro" id="IPR036397">
    <property type="entry name" value="RNaseH_sf"/>
</dbReference>
<proteinExistence type="predicted"/>
<dbReference type="Proteomes" id="UP000242381">
    <property type="component" value="Unassembled WGS sequence"/>
</dbReference>
<dbReference type="VEuPathDB" id="FungiDB:BCV72DRAFT_208896"/>
<name>A0A1X0S6G6_RHIZD</name>
<feature type="non-terminal residue" evidence="1">
    <location>
        <position position="1"/>
    </location>
</feature>
<gene>
    <name evidence="1" type="ORF">BCV71DRAFT_176793</name>
</gene>